<dbReference type="OrthoDB" id="233093at2"/>
<accession>A0A516SHJ7</accession>
<name>A0A516SHJ7_9NEIS</name>
<sequence>MEVINGSRYLLDASQALDGEGRPWLVVMAKASWQIETRDDGPPRLAEVQRGFLASDLFEGEPGLSAAHIESDFVFRKQACDVIFKGSAHAPKGRPVRELEAGIKLGPIQKIVRVLGDRQWQRRLGGFWSLGSAEPFLSLPVSYGNAFGGLYTAEHIQSDDPKDFLAHPANLVGRGYAKGKFLSLLEGKLGPNIEAHNERVDSPETLYTPVSLGPIARNWAPRLALAGTYDEQWRNEVFPLLPADFDERFYQCAPLDQQIPFPRGGEQLVLLNLTPGGGVTPFTLPSLDLPMVALPANRHPVVLHPVVDTLVIDTDTMTIDVVWRASLPLSRGLHEIHTVAAGSICKRWWKSRVYGAEDCGCHGVETDDKDLAPVDTALVDDELDSESEAA</sequence>
<reference evidence="3" key="1">
    <citation type="submission" date="2019-07" db="EMBL/GenBank/DDBJ databases">
        <title>Chitinimonas sp. nov., isolated from Ny-Alesund, arctica soil.</title>
        <authorList>
            <person name="Xu Q."/>
            <person name="Peng F."/>
        </authorList>
    </citation>
    <scope>NUCLEOTIDE SEQUENCE [LARGE SCALE GENOMIC DNA]</scope>
    <source>
        <strain evidence="3">R3-44</strain>
    </source>
</reference>
<proteinExistence type="predicted"/>
<gene>
    <name evidence="2" type="ORF">FNU76_14775</name>
</gene>
<protein>
    <submittedName>
        <fullName evidence="2">DUF2169 domain-containing protein</fullName>
    </submittedName>
</protein>
<dbReference type="RefSeq" id="WP_144278911.1">
    <property type="nucleotide sequence ID" value="NZ_CP041730.1"/>
</dbReference>
<dbReference type="InterPro" id="IPR018683">
    <property type="entry name" value="DUF2169"/>
</dbReference>
<dbReference type="KEGG" id="cari:FNU76_14775"/>
<organism evidence="2 3">
    <name type="scientific">Chitinimonas arctica</name>
    <dbReference type="NCBI Taxonomy" id="2594795"/>
    <lineage>
        <taxon>Bacteria</taxon>
        <taxon>Pseudomonadati</taxon>
        <taxon>Pseudomonadota</taxon>
        <taxon>Betaproteobacteria</taxon>
        <taxon>Neisseriales</taxon>
        <taxon>Chitinibacteraceae</taxon>
        <taxon>Chitinimonas</taxon>
    </lineage>
</organism>
<dbReference type="Proteomes" id="UP000317550">
    <property type="component" value="Chromosome"/>
</dbReference>
<feature type="domain" description="DUF2169" evidence="1">
    <location>
        <begin position="20"/>
        <end position="324"/>
    </location>
</feature>
<dbReference type="EMBL" id="CP041730">
    <property type="protein sequence ID" value="QDQ27518.1"/>
    <property type="molecule type" value="Genomic_DNA"/>
</dbReference>
<dbReference type="AlphaFoldDB" id="A0A516SHJ7"/>
<evidence type="ECO:0000259" key="1">
    <source>
        <dbReference type="Pfam" id="PF09937"/>
    </source>
</evidence>
<dbReference type="Pfam" id="PF09937">
    <property type="entry name" value="DUF2169"/>
    <property type="match status" value="1"/>
</dbReference>
<evidence type="ECO:0000313" key="2">
    <source>
        <dbReference type="EMBL" id="QDQ27518.1"/>
    </source>
</evidence>
<keyword evidence="3" id="KW-1185">Reference proteome</keyword>
<evidence type="ECO:0000313" key="3">
    <source>
        <dbReference type="Proteomes" id="UP000317550"/>
    </source>
</evidence>